<dbReference type="Proteomes" id="UP000257597">
    <property type="component" value="Segment"/>
</dbReference>
<proteinExistence type="predicted"/>
<gene>
    <name evidence="1" type="primary">146</name>
    <name evidence="1" type="ORF">SEA_DAREDEVIL_146</name>
</gene>
<name>A0A345MJ01_9CAUD</name>
<sequence length="74" mass="8303">MKTIKVTIYEQVETTCYVAVPDGFDDHDLDHRDLLLDAIEDQHEGVQTDVTDREIECEPAMARANILLDSLGGN</sequence>
<keyword evidence="2" id="KW-1185">Reference proteome</keyword>
<organism evidence="1 2">
    <name type="scientific">Gordonia phage Daredevil</name>
    <dbReference type="NCBI Taxonomy" id="2283286"/>
    <lineage>
        <taxon>Viruses</taxon>
        <taxon>Duplodnaviria</taxon>
        <taxon>Heunggongvirae</taxon>
        <taxon>Uroviricota</taxon>
        <taxon>Caudoviricetes</taxon>
        <taxon>Daredevilvirus</taxon>
        <taxon>Daredevilvirus daredevil</taxon>
    </lineage>
</organism>
<dbReference type="GeneID" id="54998135"/>
<protein>
    <submittedName>
        <fullName evidence="1">Uncharacterized protein</fullName>
    </submittedName>
</protein>
<reference evidence="2" key="1">
    <citation type="submission" date="2018-07" db="EMBL/GenBank/DDBJ databases">
        <authorList>
            <person name="Quirk P.G."/>
            <person name="Krulwich T.A."/>
        </authorList>
    </citation>
    <scope>NUCLEOTIDE SEQUENCE [LARGE SCALE GENOMIC DNA]</scope>
</reference>
<dbReference type="KEGG" id="vg:54998135"/>
<dbReference type="RefSeq" id="YP_009807260.1">
    <property type="nucleotide sequence ID" value="NC_048021.1"/>
</dbReference>
<accession>A0A345MJ01</accession>
<evidence type="ECO:0000313" key="2">
    <source>
        <dbReference type="Proteomes" id="UP000257597"/>
    </source>
</evidence>
<dbReference type="EMBL" id="MH590603">
    <property type="protein sequence ID" value="AXH70532.1"/>
    <property type="molecule type" value="Genomic_DNA"/>
</dbReference>
<evidence type="ECO:0000313" key="1">
    <source>
        <dbReference type="EMBL" id="AXH70532.1"/>
    </source>
</evidence>